<dbReference type="Gene3D" id="3.10.310.10">
    <property type="entry name" value="Diaminopimelate Epimerase, Chain A, domain 1"/>
    <property type="match status" value="2"/>
</dbReference>
<evidence type="ECO:0000256" key="1">
    <source>
        <dbReference type="ARBA" id="ARBA00008270"/>
    </source>
</evidence>
<dbReference type="PANTHER" id="PTHR13774">
    <property type="entry name" value="PHENAZINE BIOSYNTHESIS PROTEIN"/>
    <property type="match status" value="1"/>
</dbReference>
<proteinExistence type="inferred from homology"/>
<accession>A0ABX8DJ81</accession>
<sequence length="301" mass="32113">MEVTAFLVNSFTVNGTGGNPAGVVLHADNLSDEDKLAIAQAVGYSETAFVSQDDEVDFALSFFTITGEVDFCGHATLAAFSIMYQQGIVTEGQYVQRTKAGVLAVTVGANGQVVMEQRLPEHCGRFNYQEIAALIGIEPTILALTQLPIEAISTGLPDLIVPVPYGYLDKLNVNEYLLSDFCKKHAVVGLHAFELCEGNHELTASCRNFAPLVGIPEESATGSASGALACYLTKYLAGMHSSNFIFEQGRAMACISRITASIESNARAILSVKVGGFAQQIGLQKISLPLGKGNKETIRLI</sequence>
<organism evidence="3 4">
    <name type="scientific">Shewanella dokdonensis</name>
    <dbReference type="NCBI Taxonomy" id="712036"/>
    <lineage>
        <taxon>Bacteria</taxon>
        <taxon>Pseudomonadati</taxon>
        <taxon>Pseudomonadota</taxon>
        <taxon>Gammaproteobacteria</taxon>
        <taxon>Alteromonadales</taxon>
        <taxon>Shewanellaceae</taxon>
        <taxon>Shewanella</taxon>
    </lineage>
</organism>
<evidence type="ECO:0000256" key="2">
    <source>
        <dbReference type="ARBA" id="ARBA00023235"/>
    </source>
</evidence>
<evidence type="ECO:0000313" key="3">
    <source>
        <dbReference type="EMBL" id="QVK24863.1"/>
    </source>
</evidence>
<dbReference type="EMBL" id="CP074572">
    <property type="protein sequence ID" value="QVK24863.1"/>
    <property type="molecule type" value="Genomic_DNA"/>
</dbReference>
<dbReference type="Pfam" id="PF02567">
    <property type="entry name" value="PhzC-PhzF"/>
    <property type="match status" value="1"/>
</dbReference>
<dbReference type="Proteomes" id="UP000676428">
    <property type="component" value="Chromosome"/>
</dbReference>
<dbReference type="PIRSF" id="PIRSF016184">
    <property type="entry name" value="PhzC_PhzF"/>
    <property type="match status" value="1"/>
</dbReference>
<evidence type="ECO:0000313" key="4">
    <source>
        <dbReference type="Proteomes" id="UP000676428"/>
    </source>
</evidence>
<dbReference type="PANTHER" id="PTHR13774:SF39">
    <property type="entry name" value="BIOSYNTHESIS PROTEIN, PUTATIVE-RELATED"/>
    <property type="match status" value="1"/>
</dbReference>
<dbReference type="RefSeq" id="WP_213683443.1">
    <property type="nucleotide sequence ID" value="NZ_CP074572.1"/>
</dbReference>
<reference evidence="3 4" key="1">
    <citation type="journal article" date="2012" name="Int. J. Syst. Evol. Microbiol.">
        <title>Shewanella dokdonensis sp. nov., isolated from seawater.</title>
        <authorList>
            <person name="Sung H.R."/>
            <person name="Yoon J.H."/>
            <person name="Ghim S.Y."/>
        </authorList>
    </citation>
    <scope>NUCLEOTIDE SEQUENCE [LARGE SCALE GENOMIC DNA]</scope>
    <source>
        <strain evidence="3 4">DSM 23626</strain>
    </source>
</reference>
<comment type="similarity">
    <text evidence="1">Belongs to the PhzF family.</text>
</comment>
<dbReference type="InterPro" id="IPR003719">
    <property type="entry name" value="Phenazine_PhzF-like"/>
</dbReference>
<dbReference type="NCBIfam" id="TIGR00654">
    <property type="entry name" value="PhzF_family"/>
    <property type="match status" value="1"/>
</dbReference>
<gene>
    <name evidence="3" type="ORF">KHX94_13660</name>
</gene>
<protein>
    <submittedName>
        <fullName evidence="3">PhzF family phenazine biosynthesis protein</fullName>
    </submittedName>
</protein>
<keyword evidence="2" id="KW-0413">Isomerase</keyword>
<dbReference type="SUPFAM" id="SSF54506">
    <property type="entry name" value="Diaminopimelate epimerase-like"/>
    <property type="match status" value="1"/>
</dbReference>
<keyword evidence="4" id="KW-1185">Reference proteome</keyword>
<name>A0ABX8DJ81_9GAMM</name>